<feature type="region of interest" description="Disordered" evidence="2">
    <location>
        <begin position="151"/>
        <end position="189"/>
    </location>
</feature>
<reference evidence="5" key="1">
    <citation type="journal article" date="2016" name="Nat. Biotechnol.">
        <title>Sequencing wild and cultivated cassava and related species reveals extensive interspecific hybridization and genetic diversity.</title>
        <authorList>
            <person name="Bredeson J.V."/>
            <person name="Lyons J.B."/>
            <person name="Prochnik S.E."/>
            <person name="Wu G.A."/>
            <person name="Ha C.M."/>
            <person name="Edsinger-Gonzales E."/>
            <person name="Grimwood J."/>
            <person name="Schmutz J."/>
            <person name="Rabbi I.Y."/>
            <person name="Egesi C."/>
            <person name="Nauluvula P."/>
            <person name="Lebot V."/>
            <person name="Ndunguru J."/>
            <person name="Mkamilo G."/>
            <person name="Bart R.S."/>
            <person name="Setter T.L."/>
            <person name="Gleadow R.M."/>
            <person name="Kulakow P."/>
            <person name="Ferguson M.E."/>
            <person name="Rounsley S."/>
            <person name="Rokhsar D.S."/>
        </authorList>
    </citation>
    <scope>NUCLEOTIDE SEQUENCE [LARGE SCALE GENOMIC DNA]</scope>
    <source>
        <strain evidence="5">cv. AM560-2</strain>
    </source>
</reference>
<keyword evidence="1" id="KW-0862">Zinc</keyword>
<organism evidence="4 5">
    <name type="scientific">Manihot esculenta</name>
    <name type="common">Cassava</name>
    <name type="synonym">Jatropha manihot</name>
    <dbReference type="NCBI Taxonomy" id="3983"/>
    <lineage>
        <taxon>Eukaryota</taxon>
        <taxon>Viridiplantae</taxon>
        <taxon>Streptophyta</taxon>
        <taxon>Embryophyta</taxon>
        <taxon>Tracheophyta</taxon>
        <taxon>Spermatophyta</taxon>
        <taxon>Magnoliopsida</taxon>
        <taxon>eudicotyledons</taxon>
        <taxon>Gunneridae</taxon>
        <taxon>Pentapetalae</taxon>
        <taxon>rosids</taxon>
        <taxon>fabids</taxon>
        <taxon>Malpighiales</taxon>
        <taxon>Euphorbiaceae</taxon>
        <taxon>Crotonoideae</taxon>
        <taxon>Manihoteae</taxon>
        <taxon>Manihot</taxon>
    </lineage>
</organism>
<dbReference type="Gramene" id="Manes.09G038100.1.v8.1">
    <property type="protein sequence ID" value="Manes.09G038100.1.v8.1.CDS.1"/>
    <property type="gene ID" value="Manes.09G038100.v8.1"/>
</dbReference>
<dbReference type="PROSITE" id="PS50157">
    <property type="entry name" value="ZINC_FINGER_C2H2_2"/>
    <property type="match status" value="1"/>
</dbReference>
<dbReference type="GO" id="GO:0008270">
    <property type="term" value="F:zinc ion binding"/>
    <property type="evidence" value="ECO:0007669"/>
    <property type="project" value="UniProtKB-KW"/>
</dbReference>
<feature type="compositionally biased region" description="Acidic residues" evidence="2">
    <location>
        <begin position="175"/>
        <end position="189"/>
    </location>
</feature>
<dbReference type="Proteomes" id="UP000091857">
    <property type="component" value="Chromosome 9"/>
</dbReference>
<evidence type="ECO:0000313" key="4">
    <source>
        <dbReference type="EMBL" id="OAY40643.1"/>
    </source>
</evidence>
<dbReference type="InterPro" id="IPR013087">
    <property type="entry name" value="Znf_C2H2_type"/>
</dbReference>
<evidence type="ECO:0000313" key="5">
    <source>
        <dbReference type="Proteomes" id="UP000091857"/>
    </source>
</evidence>
<keyword evidence="1" id="KW-0479">Metal-binding</keyword>
<dbReference type="PROSITE" id="PS00028">
    <property type="entry name" value="ZINC_FINGER_C2H2_1"/>
    <property type="match status" value="1"/>
</dbReference>
<evidence type="ECO:0000259" key="3">
    <source>
        <dbReference type="PROSITE" id="PS50157"/>
    </source>
</evidence>
<dbReference type="EMBL" id="CM004395">
    <property type="protein sequence ID" value="OAY40643.1"/>
    <property type="molecule type" value="Genomic_DNA"/>
</dbReference>
<name>A0A2C9V9B7_MANES</name>
<evidence type="ECO:0000256" key="1">
    <source>
        <dbReference type="PROSITE-ProRule" id="PRU00042"/>
    </source>
</evidence>
<keyword evidence="5" id="KW-1185">Reference proteome</keyword>
<evidence type="ECO:0000256" key="2">
    <source>
        <dbReference type="SAM" id="MobiDB-lite"/>
    </source>
</evidence>
<accession>A0A2C9V9B7</accession>
<gene>
    <name evidence="4" type="ORF">MANES_09G038100v8</name>
</gene>
<comment type="caution">
    <text evidence="4">The sequence shown here is derived from an EMBL/GenBank/DDBJ whole genome shotgun (WGS) entry which is preliminary data.</text>
</comment>
<feature type="domain" description="C2H2-type" evidence="3">
    <location>
        <begin position="23"/>
        <end position="50"/>
    </location>
</feature>
<protein>
    <recommendedName>
        <fullName evidence="3">C2H2-type domain-containing protein</fullName>
    </recommendedName>
</protein>
<sequence length="219" mass="23424">MQEDSKSQDSTTSTLTSKYRHLHICIHCSKEFSNGHALAGHQNAHRFYKNSSTSWKMNPQAGIVGLFIDHHPVASHYRPTPVAPVGGVAYGLQGHPPPPPPPPLAAPSGFDGCVARRPRGVLKVRPRDHGASSYHPYERGVMISVVASQRENGSDFDSQRTLTNPLIGVSRKDDGDDGGDDDGFEENEELDLELRLGFNCKKGSGAGAGAGGGRGSFPS</sequence>
<keyword evidence="1" id="KW-0863">Zinc-finger</keyword>
<dbReference type="AlphaFoldDB" id="A0A2C9V9B7"/>
<feature type="compositionally biased region" description="Polar residues" evidence="2">
    <location>
        <begin position="151"/>
        <end position="164"/>
    </location>
</feature>
<proteinExistence type="predicted"/>